<keyword evidence="3" id="KW-1185">Reference proteome</keyword>
<protein>
    <submittedName>
        <fullName evidence="2">DUF5994 family protein</fullName>
    </submittedName>
</protein>
<dbReference type="EMBL" id="CP127294">
    <property type="protein sequence ID" value="WIX82796.1"/>
    <property type="molecule type" value="Genomic_DNA"/>
</dbReference>
<evidence type="ECO:0000256" key="1">
    <source>
        <dbReference type="SAM" id="MobiDB-lite"/>
    </source>
</evidence>
<dbReference type="AlphaFoldDB" id="A0A9Y2MXW8"/>
<organism evidence="2 3">
    <name type="scientific">Amycolatopsis carbonis</name>
    <dbReference type="NCBI Taxonomy" id="715471"/>
    <lineage>
        <taxon>Bacteria</taxon>
        <taxon>Bacillati</taxon>
        <taxon>Actinomycetota</taxon>
        <taxon>Actinomycetes</taxon>
        <taxon>Pseudonocardiales</taxon>
        <taxon>Pseudonocardiaceae</taxon>
        <taxon>Amycolatopsis</taxon>
    </lineage>
</organism>
<proteinExistence type="predicted"/>
<dbReference type="InterPro" id="IPR046036">
    <property type="entry name" value="DUF5994"/>
</dbReference>
<dbReference type="KEGG" id="acab:QRX50_19460"/>
<dbReference type="Pfam" id="PF19457">
    <property type="entry name" value="DUF5994"/>
    <property type="match status" value="1"/>
</dbReference>
<evidence type="ECO:0000313" key="2">
    <source>
        <dbReference type="EMBL" id="WIX82796.1"/>
    </source>
</evidence>
<evidence type="ECO:0000313" key="3">
    <source>
        <dbReference type="Proteomes" id="UP001236014"/>
    </source>
</evidence>
<name>A0A9Y2MXW8_9PSEU</name>
<feature type="region of interest" description="Disordered" evidence="1">
    <location>
        <begin position="1"/>
        <end position="36"/>
    </location>
</feature>
<dbReference type="Proteomes" id="UP001236014">
    <property type="component" value="Chromosome"/>
</dbReference>
<dbReference type="RefSeq" id="WP_285973361.1">
    <property type="nucleotide sequence ID" value="NZ_CP127294.1"/>
</dbReference>
<gene>
    <name evidence="2" type="ORF">QRX50_19460</name>
</gene>
<accession>A0A9Y2MXW8</accession>
<sequence>MATSIQPETTTEDEQLHEPRLRMKKAGAERGHVDGGWWPRSTDLEAELPSLAAAVEQRVGPVTRVSYHLDTWGPATRKVYLGDRIVPLEGFRFTNPHTITAIGSDSRQVILLVVPPETPPEAAHAALRAAAGEGSTTATPEILAGEGVPA</sequence>
<reference evidence="2 3" key="1">
    <citation type="submission" date="2023-06" db="EMBL/GenBank/DDBJ databases">
        <authorList>
            <person name="Oyuntsetseg B."/>
            <person name="Kim S.B."/>
        </authorList>
    </citation>
    <scope>NUCLEOTIDE SEQUENCE [LARGE SCALE GENOMIC DNA]</scope>
    <source>
        <strain evidence="2 3">2-15</strain>
    </source>
</reference>
<feature type="region of interest" description="Disordered" evidence="1">
    <location>
        <begin position="123"/>
        <end position="150"/>
    </location>
</feature>
<feature type="compositionally biased region" description="Basic and acidic residues" evidence="1">
    <location>
        <begin position="14"/>
        <end position="33"/>
    </location>
</feature>